<dbReference type="AlphaFoldDB" id="A0A1S7DPV4"/>
<evidence type="ECO:0000256" key="1">
    <source>
        <dbReference type="SAM" id="SignalP"/>
    </source>
</evidence>
<proteinExistence type="predicted"/>
<dbReference type="RefSeq" id="WP_064969797.1">
    <property type="nucleotide sequence ID" value="NZ_CP011859.1"/>
</dbReference>
<evidence type="ECO:0000313" key="2">
    <source>
        <dbReference type="EMBL" id="AQY21135.1"/>
    </source>
</evidence>
<name>A0A1S7DPV4_RIEAN</name>
<dbReference type="Proteomes" id="UP000189883">
    <property type="component" value="Chromosome"/>
</dbReference>
<dbReference type="EMBL" id="CP011859">
    <property type="protein sequence ID" value="AQY21135.1"/>
    <property type="molecule type" value="Genomic_DNA"/>
</dbReference>
<sequence>MKTTTKLSVFAFLGLSFVAYYGQDYSGKVGINTDKPNATLEIKGKSDNTNNTLEGLVIPNVSINKTLQMGGNTSIKESTLIYVNDLSDYTTTPVDTKVVNINAKGYYYWDGSTWVKLVNNFKQSANKTLVYTNNSAINYDILYPDRGDNVQFGSVPPTDPSFVPNTSLEANPDYLYITPDGKIWIWDISESLYVTTTEQVSGNSLFSQQNSVINDATGKTENMWRAGNIGIGIQTPIARLHTNGLIAGAYSKEIILIIDSSTGGNSPTDHRFSTVEEAVNYASQIVNNGTVRILLRGSSKTIDINKPLTISRNITIESGTVNINAPISLLNGATFGFTEGTHVVQNIPVAFSCHGRNKIALGGYYSSSWTFTANNQKIAATTYSGSNANDHIQFAFSRTSFLGTNFSGLGFASKTEETTGRYTITYWQTTLPSTMDYSNISNVLPSNNSSQNFVGDVLTFSGLDQTNGNTLIERARFTTNGNFGIGVTTPTEKLEVAGAIKIGTTTSTCTSANYRAIKFESDNFYGCKSTGWVLLNN</sequence>
<keyword evidence="1" id="KW-0732">Signal</keyword>
<feature type="chain" id="PRO_5010516835" evidence="1">
    <location>
        <begin position="22"/>
        <end position="537"/>
    </location>
</feature>
<reference evidence="2 3" key="1">
    <citation type="submission" date="2015-06" db="EMBL/GenBank/DDBJ databases">
        <title>R. anatipestifer strain HXb2 is the most virulent strain so far, and the genome sequence would help us uncover the pathogenesis.</title>
        <authorList>
            <person name="Hu Q."/>
            <person name="Qi J."/>
            <person name="Bo H."/>
            <person name="Liu G."/>
            <person name="Tao M."/>
            <person name="Ding Y."/>
            <person name="Xue Y."/>
        </authorList>
    </citation>
    <scope>NUCLEOTIDE SEQUENCE [LARGE SCALE GENOMIC DNA]</scope>
    <source>
        <strain evidence="2 3">HXb2</strain>
    </source>
</reference>
<gene>
    <name evidence="2" type="ORF">AB406_0171</name>
</gene>
<organism evidence="2 3">
    <name type="scientific">Riemerella anatipestifer</name>
    <name type="common">Moraxella anatipestifer</name>
    <dbReference type="NCBI Taxonomy" id="34085"/>
    <lineage>
        <taxon>Bacteria</taxon>
        <taxon>Pseudomonadati</taxon>
        <taxon>Bacteroidota</taxon>
        <taxon>Flavobacteriia</taxon>
        <taxon>Flavobacteriales</taxon>
        <taxon>Weeksellaceae</taxon>
        <taxon>Riemerella</taxon>
    </lineage>
</organism>
<evidence type="ECO:0000313" key="3">
    <source>
        <dbReference type="Proteomes" id="UP000189883"/>
    </source>
</evidence>
<accession>A0A1S7DPV4</accession>
<feature type="signal peptide" evidence="1">
    <location>
        <begin position="1"/>
        <end position="21"/>
    </location>
</feature>
<protein>
    <submittedName>
        <fullName evidence="2">Uncharacterized protein</fullName>
    </submittedName>
</protein>